<feature type="coiled-coil region" evidence="8">
    <location>
        <begin position="98"/>
        <end position="132"/>
    </location>
</feature>
<evidence type="ECO:0000256" key="1">
    <source>
        <dbReference type="ARBA" id="ARBA00022618"/>
    </source>
</evidence>
<dbReference type="RefSeq" id="WP_121205557.1">
    <property type="nucleotide sequence ID" value="NZ_RBZP01000017.1"/>
</dbReference>
<feature type="coiled-coil region" evidence="8">
    <location>
        <begin position="317"/>
        <end position="424"/>
    </location>
</feature>
<feature type="topological domain" description="Extracellular" evidence="8">
    <location>
        <begin position="1"/>
        <end position="2"/>
    </location>
</feature>
<comment type="caution">
    <text evidence="9">The sequence shown here is derived from an EMBL/GenBank/DDBJ whole genome shotgun (WGS) entry which is preliminary data.</text>
</comment>
<dbReference type="InterPro" id="IPR010379">
    <property type="entry name" value="EzrA"/>
</dbReference>
<evidence type="ECO:0000256" key="8">
    <source>
        <dbReference type="HAMAP-Rule" id="MF_00728"/>
    </source>
</evidence>
<evidence type="ECO:0000313" key="9">
    <source>
        <dbReference type="EMBL" id="RKQ30548.1"/>
    </source>
</evidence>
<comment type="function">
    <text evidence="8">Negative regulator of FtsZ ring formation; modulates the frequency and position of FtsZ ring formation. Inhibits FtsZ ring formation at polar sites. Interacts either with FtsZ or with one of its binding partners to promote depolymerization.</text>
</comment>
<organism evidence="9 10">
    <name type="scientific">Oceanobacillus halophilus</name>
    <dbReference type="NCBI Taxonomy" id="930130"/>
    <lineage>
        <taxon>Bacteria</taxon>
        <taxon>Bacillati</taxon>
        <taxon>Bacillota</taxon>
        <taxon>Bacilli</taxon>
        <taxon>Bacillales</taxon>
        <taxon>Bacillaceae</taxon>
        <taxon>Oceanobacillus</taxon>
    </lineage>
</organism>
<evidence type="ECO:0000256" key="3">
    <source>
        <dbReference type="ARBA" id="ARBA00022989"/>
    </source>
</evidence>
<keyword evidence="6 8" id="KW-0717">Septation</keyword>
<protein>
    <recommendedName>
        <fullName evidence="8">Septation ring formation regulator EzrA</fullName>
    </recommendedName>
</protein>
<keyword evidence="4 8" id="KW-0175">Coiled coil</keyword>
<evidence type="ECO:0000256" key="2">
    <source>
        <dbReference type="ARBA" id="ARBA00022692"/>
    </source>
</evidence>
<evidence type="ECO:0000256" key="4">
    <source>
        <dbReference type="ARBA" id="ARBA00023054"/>
    </source>
</evidence>
<feature type="topological domain" description="Cytoplasmic" evidence="8">
    <location>
        <begin position="22"/>
        <end position="564"/>
    </location>
</feature>
<sequence length="564" mass="65917">MAYIIGIILFVIVLLIIGLLLRKRIYDTVDRLENWKLDIMSRNIAAQLSKIKNLNLSGETQDRFETWKERWEQIVTKELPDIEEHLFDAEEAADRFRVSKAKKVLANTENILESIEKDIEEMLVGLDELLESEEMSRKEVEELEPGIKELRKKLSKNRYQYGKAELHFDVEIDHLEEAFVNYHELVENGNYFEARELVIKIKHDKEELEDLIEKFPSLFKKCKHDIPTQLSNLAAGIKEMKEQGFRVEHLGFEKEIHTYQGKLLDLMQQLEKGETMETKQFLDEVEERINEMYHLLEKEAVAKNYLESKVPSFQHSLENMSEKFRLTQSDVEELKKAYYFEDSDMEKYLKLEKSISVLEDTLNDITAEMTNKDVGHSELREQLEAGYIKLEELDKNLDEFKETIKNLRKDELDARDKLAEMRSQLYNLNRKLKKSNIPGVPNFIWNSIETTTNKNSQVIAALEKTPLDMVAVQEALLASREALDSTVQQTDLMLEQAYLTEQVIQYANRYRSKYPILAAKLAESERLFRSYEYELALETAAKAIEEIEPGALKKIEDTQAVIHS</sequence>
<dbReference type="OrthoDB" id="1654473at2"/>
<dbReference type="Proteomes" id="UP000269301">
    <property type="component" value="Unassembled WGS sequence"/>
</dbReference>
<keyword evidence="7 8" id="KW-0131">Cell cycle</keyword>
<dbReference type="GO" id="GO:0000917">
    <property type="term" value="P:division septum assembly"/>
    <property type="evidence" value="ECO:0007669"/>
    <property type="project" value="UniProtKB-KW"/>
</dbReference>
<dbReference type="GO" id="GO:0000921">
    <property type="term" value="P:septin ring assembly"/>
    <property type="evidence" value="ECO:0007669"/>
    <property type="project" value="InterPro"/>
</dbReference>
<evidence type="ECO:0000256" key="5">
    <source>
        <dbReference type="ARBA" id="ARBA00023136"/>
    </source>
</evidence>
<accession>A0A494ZX33</accession>
<keyword evidence="1 8" id="KW-0132">Cell division</keyword>
<keyword evidence="3 8" id="KW-1133">Transmembrane helix</keyword>
<keyword evidence="10" id="KW-1185">Reference proteome</keyword>
<keyword evidence="8" id="KW-1003">Cell membrane</keyword>
<evidence type="ECO:0000256" key="6">
    <source>
        <dbReference type="ARBA" id="ARBA00023210"/>
    </source>
</evidence>
<keyword evidence="5 8" id="KW-0472">Membrane</keyword>
<dbReference type="HAMAP" id="MF_00728">
    <property type="entry name" value="EzrA"/>
    <property type="match status" value="1"/>
</dbReference>
<dbReference type="AlphaFoldDB" id="A0A494ZX33"/>
<dbReference type="Pfam" id="PF06160">
    <property type="entry name" value="EzrA"/>
    <property type="match status" value="1"/>
</dbReference>
<evidence type="ECO:0000256" key="7">
    <source>
        <dbReference type="ARBA" id="ARBA00023306"/>
    </source>
</evidence>
<keyword evidence="2 8" id="KW-0812">Transmembrane</keyword>
<name>A0A494ZX33_9BACI</name>
<reference evidence="9 10" key="1">
    <citation type="journal article" date="2016" name="Int. J. Syst. Evol. Microbiol.">
        <title>Oceanobacillus halophilus sp. nov., a novel moderately halophilic bacterium from a hypersaline lake.</title>
        <authorList>
            <person name="Amoozegar M.A."/>
            <person name="Bagheri M."/>
            <person name="Makhdoumi A."/>
            <person name="Nikou M.M."/>
            <person name="Fazeli S.A.S."/>
            <person name="Schumann P."/>
            <person name="Sproer C."/>
            <person name="Sanchez-Porro C."/>
            <person name="Ventosa A."/>
        </authorList>
    </citation>
    <scope>NUCLEOTIDE SEQUENCE [LARGE SCALE GENOMIC DNA]</scope>
    <source>
        <strain evidence="9 10">DSM 23996</strain>
    </source>
</reference>
<dbReference type="GO" id="GO:0005886">
    <property type="term" value="C:plasma membrane"/>
    <property type="evidence" value="ECO:0007669"/>
    <property type="project" value="UniProtKB-SubCell"/>
</dbReference>
<dbReference type="EMBL" id="RBZP01000017">
    <property type="protein sequence ID" value="RKQ30548.1"/>
    <property type="molecule type" value="Genomic_DNA"/>
</dbReference>
<comment type="subcellular location">
    <subcellularLocation>
        <location evidence="8">Cell membrane</location>
        <topology evidence="8">Single-pass membrane protein</topology>
    </subcellularLocation>
    <text evidence="8">Colocalized with FtsZ to the nascent septal site.</text>
</comment>
<dbReference type="NCBIfam" id="NF003413">
    <property type="entry name" value="PRK04778.1-7"/>
    <property type="match status" value="1"/>
</dbReference>
<proteinExistence type="inferred from homology"/>
<evidence type="ECO:0000313" key="10">
    <source>
        <dbReference type="Proteomes" id="UP000269301"/>
    </source>
</evidence>
<gene>
    <name evidence="8 9" type="primary">ezrA</name>
    <name evidence="9" type="ORF">D8M06_15730</name>
</gene>
<dbReference type="GO" id="GO:0005940">
    <property type="term" value="C:septin ring"/>
    <property type="evidence" value="ECO:0007669"/>
    <property type="project" value="InterPro"/>
</dbReference>
<comment type="similarity">
    <text evidence="8">Belongs to the EzrA family.</text>
</comment>